<dbReference type="GeneID" id="24874338"/>
<sequence length="87" mass="9988">MARAIVLMSILTVLVILPTLQLVFGEATEAGDYINRKVEIWNLFFKMMTIAFTVGAVVSGTLIWVVWRFRESHPKAKPTKYEEKGEW</sequence>
<dbReference type="SUPFAM" id="SSF81464">
    <property type="entry name" value="Cytochrome c oxidase subunit II-like, transmembrane region"/>
    <property type="match status" value="1"/>
</dbReference>
<evidence type="ECO:0000256" key="3">
    <source>
        <dbReference type="ARBA" id="ARBA00023136"/>
    </source>
</evidence>
<dbReference type="Gene3D" id="1.10.287.90">
    <property type="match status" value="1"/>
</dbReference>
<reference evidence="5 6" key="1">
    <citation type="journal article" date="2016" name="Sci. Rep.">
        <title>A novel ammonia-oxidizing archaeon from wastewater treatment plant: Its enrichment, physiological and genomic characteristics.</title>
        <authorList>
            <person name="Li Y."/>
            <person name="Ding K."/>
            <person name="Wen X."/>
            <person name="Zhang B."/>
            <person name="Shen B."/>
            <person name="Yang Y."/>
        </authorList>
    </citation>
    <scope>NUCLEOTIDE SEQUENCE [LARGE SCALE GENOMIC DNA]</scope>
    <source>
        <strain evidence="5 6">SAT1</strain>
    </source>
</reference>
<gene>
    <name evidence="5" type="ORF">SU86_007190</name>
</gene>
<feature type="transmembrane region" description="Helical" evidence="4">
    <location>
        <begin position="41"/>
        <end position="67"/>
    </location>
</feature>
<keyword evidence="3 4" id="KW-0472">Membrane</keyword>
<evidence type="ECO:0000313" key="5">
    <source>
        <dbReference type="EMBL" id="AJZ76184.1"/>
    </source>
</evidence>
<proteinExistence type="predicted"/>
<evidence type="ECO:0000256" key="2">
    <source>
        <dbReference type="ARBA" id="ARBA00022692"/>
    </source>
</evidence>
<dbReference type="AlphaFoldDB" id="A0A3G1B5R6"/>
<keyword evidence="2 4" id="KW-0812">Transmembrane</keyword>
<protein>
    <submittedName>
        <fullName evidence="5">Heme transporter CcmC</fullName>
    </submittedName>
</protein>
<name>A0A3G1B5R6_9ARCH</name>
<accession>A0A3G1B5R6</accession>
<dbReference type="RefSeq" id="WP_048186874.1">
    <property type="nucleotide sequence ID" value="NZ_CP011097.1"/>
</dbReference>
<dbReference type="GO" id="GO:0016020">
    <property type="term" value="C:membrane"/>
    <property type="evidence" value="ECO:0007669"/>
    <property type="project" value="UniProtKB-SubCell"/>
</dbReference>
<evidence type="ECO:0000313" key="6">
    <source>
        <dbReference type="Proteomes" id="UP000266745"/>
    </source>
</evidence>
<evidence type="ECO:0000256" key="4">
    <source>
        <dbReference type="SAM" id="Phobius"/>
    </source>
</evidence>
<dbReference type="KEGG" id="tah:SU86_007190"/>
<organism evidence="5 6">
    <name type="scientific">Candidatus Nitrosotenuis cloacae</name>
    <dbReference type="NCBI Taxonomy" id="1603555"/>
    <lineage>
        <taxon>Archaea</taxon>
        <taxon>Nitrososphaerota</taxon>
        <taxon>Candidatus Nitrosotenuis</taxon>
    </lineage>
</organism>
<dbReference type="OrthoDB" id="10156at2157"/>
<keyword evidence="6" id="KW-1185">Reference proteome</keyword>
<dbReference type="EMBL" id="CP011097">
    <property type="protein sequence ID" value="AJZ76184.1"/>
    <property type="molecule type" value="Genomic_DNA"/>
</dbReference>
<dbReference type="Proteomes" id="UP000266745">
    <property type="component" value="Chromosome"/>
</dbReference>
<keyword evidence="4" id="KW-1133">Transmembrane helix</keyword>
<dbReference type="InterPro" id="IPR036257">
    <property type="entry name" value="Cyt_c_oxidase_su2_TM_sf"/>
</dbReference>
<comment type="subcellular location">
    <subcellularLocation>
        <location evidence="1">Membrane</location>
    </subcellularLocation>
</comment>
<dbReference type="STRING" id="1603555.SU86_007190"/>
<evidence type="ECO:0000256" key="1">
    <source>
        <dbReference type="ARBA" id="ARBA00004370"/>
    </source>
</evidence>